<evidence type="ECO:0000256" key="5">
    <source>
        <dbReference type="SAM" id="SignalP"/>
    </source>
</evidence>
<dbReference type="PANTHER" id="PTHR47976">
    <property type="entry name" value="G-TYPE LECTIN S-RECEPTOR-LIKE SERINE/THREONINE-PROTEIN KINASE SD2-5"/>
    <property type="match status" value="1"/>
</dbReference>
<dbReference type="AlphaFoldDB" id="A0A7N2LC69"/>
<keyword evidence="3" id="KW-0325">Glycoprotein</keyword>
<evidence type="ECO:0000256" key="3">
    <source>
        <dbReference type="ARBA" id="ARBA00023180"/>
    </source>
</evidence>
<feature type="transmembrane region" description="Helical" evidence="4">
    <location>
        <begin position="360"/>
        <end position="390"/>
    </location>
</feature>
<dbReference type="Gramene" id="QL04p000143:mrna">
    <property type="protein sequence ID" value="QL04p000143:mrna"/>
    <property type="gene ID" value="QL04p000143"/>
</dbReference>
<accession>A0A7N2LC69</accession>
<dbReference type="Proteomes" id="UP000594261">
    <property type="component" value="Chromosome 4"/>
</dbReference>
<evidence type="ECO:0000259" key="6">
    <source>
        <dbReference type="PROSITE" id="PS50927"/>
    </source>
</evidence>
<keyword evidence="4" id="KW-1133">Transmembrane helix</keyword>
<evidence type="ECO:0000256" key="1">
    <source>
        <dbReference type="ARBA" id="ARBA00022729"/>
    </source>
</evidence>
<sequence>MATSTLAHFCLLCLLILLLLPLLPTVFTYTKDDCNILLKSPALVTEQEINPLFMSRSGEFAFGFRRIKINEKENQYLLAVWFNRTKVPTIVWSEPATQGSELKLSSNNEFVLNDPQGKELWKAPRNGSKSSCAAILDNGNLDGNLALSYLLSENNERVYFAITTLQRGSILNFTEAGYMVIQDANKSTNIYNLTKEDPGSKETFYHMARIDVDGSFRVYKHPRNGDAPSGGNESCSSSWTEVHSIPNDICGTLIDAVAAGGHLCRAPAPDNGNQKKDHVQFKQVLNVEWPFSDYGLVRGIDEKQCICLDDCLCVVVINEGNENACWKKKFPLSNGRYRKSNTSIVLIKENIGSDKIDQSMVVVLALLLGSSAYLNILFFIASIVAFIYLYRKRLNSRWNIDSTLATNVRSYTYKELEEATRGFKQTVGKGACRTVYKGVLLSDSKSFVAVKRLGKVVEEGEKEFKTEVSAIG</sequence>
<feature type="chain" id="PRO_5029797952" description="Bulb-type lectin domain-containing protein" evidence="5">
    <location>
        <begin position="29"/>
        <end position="472"/>
    </location>
</feature>
<feature type="signal peptide" evidence="5">
    <location>
        <begin position="1"/>
        <end position="28"/>
    </location>
</feature>
<dbReference type="SUPFAM" id="SSF51110">
    <property type="entry name" value="alpha-D-mannose-specific plant lectins"/>
    <property type="match status" value="1"/>
</dbReference>
<name>A0A7N2LC69_QUELO</name>
<dbReference type="InterPro" id="IPR011009">
    <property type="entry name" value="Kinase-like_dom_sf"/>
</dbReference>
<dbReference type="SUPFAM" id="SSF56112">
    <property type="entry name" value="Protein kinase-like (PK-like)"/>
    <property type="match status" value="1"/>
</dbReference>
<evidence type="ECO:0000256" key="2">
    <source>
        <dbReference type="ARBA" id="ARBA00023157"/>
    </source>
</evidence>
<reference evidence="7" key="2">
    <citation type="submission" date="2021-01" db="UniProtKB">
        <authorList>
            <consortium name="EnsemblPlants"/>
        </authorList>
    </citation>
    <scope>IDENTIFICATION</scope>
</reference>
<dbReference type="EMBL" id="LRBV02000004">
    <property type="status" value="NOT_ANNOTATED_CDS"/>
    <property type="molecule type" value="Genomic_DNA"/>
</dbReference>
<dbReference type="InterPro" id="IPR051343">
    <property type="entry name" value="G-type_lectin_kinases/EP1-like"/>
</dbReference>
<proteinExistence type="predicted"/>
<dbReference type="PROSITE" id="PS50927">
    <property type="entry name" value="BULB_LECTIN"/>
    <property type="match status" value="1"/>
</dbReference>
<dbReference type="PANTHER" id="PTHR47976:SF2">
    <property type="entry name" value="RECEPTOR-LIKE SERINE_THREONINE-PROTEIN KINASE"/>
    <property type="match status" value="1"/>
</dbReference>
<keyword evidence="4" id="KW-0812">Transmembrane</keyword>
<dbReference type="InterPro" id="IPR036426">
    <property type="entry name" value="Bulb-type_lectin_dom_sf"/>
</dbReference>
<reference evidence="7 8" key="1">
    <citation type="journal article" date="2016" name="G3 (Bethesda)">
        <title>First Draft Assembly and Annotation of the Genome of a California Endemic Oak Quercus lobata Nee (Fagaceae).</title>
        <authorList>
            <person name="Sork V.L."/>
            <person name="Fitz-Gibbon S.T."/>
            <person name="Puiu D."/>
            <person name="Crepeau M."/>
            <person name="Gugger P.F."/>
            <person name="Sherman R."/>
            <person name="Stevens K."/>
            <person name="Langley C.H."/>
            <person name="Pellegrini M."/>
            <person name="Salzberg S.L."/>
        </authorList>
    </citation>
    <scope>NUCLEOTIDE SEQUENCE [LARGE SCALE GENOMIC DNA]</scope>
    <source>
        <strain evidence="7 8">cv. SW786</strain>
    </source>
</reference>
<feature type="domain" description="Bulb-type lectin" evidence="6">
    <location>
        <begin position="28"/>
        <end position="160"/>
    </location>
</feature>
<protein>
    <recommendedName>
        <fullName evidence="6">Bulb-type lectin domain-containing protein</fullName>
    </recommendedName>
</protein>
<dbReference type="EnsemblPlants" id="QL04p000143:mrna">
    <property type="protein sequence ID" value="QL04p000143:mrna"/>
    <property type="gene ID" value="QL04p000143"/>
</dbReference>
<keyword evidence="2" id="KW-1015">Disulfide bond</keyword>
<keyword evidence="8" id="KW-1185">Reference proteome</keyword>
<dbReference type="InterPro" id="IPR001480">
    <property type="entry name" value="Bulb-type_lectin_dom"/>
</dbReference>
<keyword evidence="4" id="KW-0472">Membrane</keyword>
<dbReference type="Gene3D" id="3.30.200.20">
    <property type="entry name" value="Phosphorylase Kinase, domain 1"/>
    <property type="match status" value="1"/>
</dbReference>
<evidence type="ECO:0000313" key="8">
    <source>
        <dbReference type="Proteomes" id="UP000594261"/>
    </source>
</evidence>
<keyword evidence="1 5" id="KW-0732">Signal</keyword>
<organism evidence="7 8">
    <name type="scientific">Quercus lobata</name>
    <name type="common">Valley oak</name>
    <dbReference type="NCBI Taxonomy" id="97700"/>
    <lineage>
        <taxon>Eukaryota</taxon>
        <taxon>Viridiplantae</taxon>
        <taxon>Streptophyta</taxon>
        <taxon>Embryophyta</taxon>
        <taxon>Tracheophyta</taxon>
        <taxon>Spermatophyta</taxon>
        <taxon>Magnoliopsida</taxon>
        <taxon>eudicotyledons</taxon>
        <taxon>Gunneridae</taxon>
        <taxon>Pentapetalae</taxon>
        <taxon>rosids</taxon>
        <taxon>fabids</taxon>
        <taxon>Fagales</taxon>
        <taxon>Fagaceae</taxon>
        <taxon>Quercus</taxon>
    </lineage>
</organism>
<evidence type="ECO:0000256" key="4">
    <source>
        <dbReference type="SAM" id="Phobius"/>
    </source>
</evidence>
<evidence type="ECO:0000313" key="7">
    <source>
        <dbReference type="EnsemblPlants" id="QL04p000143:mrna"/>
    </source>
</evidence>
<dbReference type="InParanoid" id="A0A7N2LC69"/>
<dbReference type="Gene3D" id="2.90.10.10">
    <property type="entry name" value="Bulb-type lectin domain"/>
    <property type="match status" value="1"/>
</dbReference>